<dbReference type="Proteomes" id="UP000654075">
    <property type="component" value="Unassembled WGS sequence"/>
</dbReference>
<sequence>MQNEIKHLLAQTGQQTTTPTTATPIKSNSNNNNNNDDSRFNSKIVAFAKFGLENNSGITRTLGATKNRIYRAANDIMPRQLTGKKKRFTIQIKDRTRRRQACHVKRMSRNWINSRKSNNSQNQTNKQLLIQGRGQPDSAVCLAKSRNKK</sequence>
<comment type="caution">
    <text evidence="2">The sequence shown here is derived from an EMBL/GenBank/DDBJ whole genome shotgun (WGS) entry which is preliminary data.</text>
</comment>
<gene>
    <name evidence="2" type="ORF">PGLA1383_LOCUS17152</name>
</gene>
<dbReference type="AlphaFoldDB" id="A0A813EM52"/>
<evidence type="ECO:0000256" key="1">
    <source>
        <dbReference type="SAM" id="MobiDB-lite"/>
    </source>
</evidence>
<organism evidence="2 3">
    <name type="scientific">Polarella glacialis</name>
    <name type="common">Dinoflagellate</name>
    <dbReference type="NCBI Taxonomy" id="89957"/>
    <lineage>
        <taxon>Eukaryota</taxon>
        <taxon>Sar</taxon>
        <taxon>Alveolata</taxon>
        <taxon>Dinophyceae</taxon>
        <taxon>Suessiales</taxon>
        <taxon>Suessiaceae</taxon>
        <taxon>Polarella</taxon>
    </lineage>
</organism>
<keyword evidence="3" id="KW-1185">Reference proteome</keyword>
<dbReference type="EMBL" id="CAJNNV010010543">
    <property type="protein sequence ID" value="CAE8598753.1"/>
    <property type="molecule type" value="Genomic_DNA"/>
</dbReference>
<name>A0A813EM52_POLGL</name>
<feature type="compositionally biased region" description="Low complexity" evidence="1">
    <location>
        <begin position="10"/>
        <end position="35"/>
    </location>
</feature>
<protein>
    <submittedName>
        <fullName evidence="2">Uncharacterized protein</fullName>
    </submittedName>
</protein>
<feature type="region of interest" description="Disordered" evidence="1">
    <location>
        <begin position="129"/>
        <end position="149"/>
    </location>
</feature>
<evidence type="ECO:0000313" key="3">
    <source>
        <dbReference type="Proteomes" id="UP000654075"/>
    </source>
</evidence>
<reference evidence="2" key="1">
    <citation type="submission" date="2021-02" db="EMBL/GenBank/DDBJ databases">
        <authorList>
            <person name="Dougan E. K."/>
            <person name="Rhodes N."/>
            <person name="Thang M."/>
            <person name="Chan C."/>
        </authorList>
    </citation>
    <scope>NUCLEOTIDE SEQUENCE</scope>
</reference>
<proteinExistence type="predicted"/>
<feature type="region of interest" description="Disordered" evidence="1">
    <location>
        <begin position="1"/>
        <end position="38"/>
    </location>
</feature>
<accession>A0A813EM52</accession>
<evidence type="ECO:0000313" key="2">
    <source>
        <dbReference type="EMBL" id="CAE8598753.1"/>
    </source>
</evidence>